<accession>A0ABP6UNB3</accession>
<evidence type="ECO:0000313" key="1">
    <source>
        <dbReference type="EMBL" id="GAA3510419.1"/>
    </source>
</evidence>
<evidence type="ECO:0000313" key="2">
    <source>
        <dbReference type="Proteomes" id="UP001500459"/>
    </source>
</evidence>
<protein>
    <submittedName>
        <fullName evidence="1">Uncharacterized protein</fullName>
    </submittedName>
</protein>
<dbReference type="PROSITE" id="PS51257">
    <property type="entry name" value="PROKAR_LIPOPROTEIN"/>
    <property type="match status" value="1"/>
</dbReference>
<gene>
    <name evidence="1" type="ORF">GCM10022393_24720</name>
</gene>
<proteinExistence type="predicted"/>
<dbReference type="RefSeq" id="WP_344927821.1">
    <property type="nucleotide sequence ID" value="NZ_BAABCW010000009.1"/>
</dbReference>
<keyword evidence="2" id="KW-1185">Reference proteome</keyword>
<sequence length="170" mass="19006">MKKLLYVLPLVGILIFSSCDRDDSNQSEETIVKDAGFSIQDAGWDYNYPIATTTKELSLLMDDPKANIVRSEADFKRFVASEPLLKKVFSDVELYKKVVGSMKFNERGLKTYSYEAVRKAYPNEFRRIIAAIGFGFGFDETLGIDYDGKECSSPATCTSKQSAICIGDNC</sequence>
<reference evidence="2" key="1">
    <citation type="journal article" date="2019" name="Int. J. Syst. Evol. Microbiol.">
        <title>The Global Catalogue of Microorganisms (GCM) 10K type strain sequencing project: providing services to taxonomists for standard genome sequencing and annotation.</title>
        <authorList>
            <consortium name="The Broad Institute Genomics Platform"/>
            <consortium name="The Broad Institute Genome Sequencing Center for Infectious Disease"/>
            <person name="Wu L."/>
            <person name="Ma J."/>
        </authorList>
    </citation>
    <scope>NUCLEOTIDE SEQUENCE [LARGE SCALE GENOMIC DNA]</scope>
    <source>
        <strain evidence="2">JCM 17106</strain>
    </source>
</reference>
<dbReference type="EMBL" id="BAABCW010000009">
    <property type="protein sequence ID" value="GAA3510419.1"/>
    <property type="molecule type" value="Genomic_DNA"/>
</dbReference>
<dbReference type="Proteomes" id="UP001500459">
    <property type="component" value="Unassembled WGS sequence"/>
</dbReference>
<name>A0ABP6UNB3_9FLAO</name>
<comment type="caution">
    <text evidence="1">The sequence shown here is derived from an EMBL/GenBank/DDBJ whole genome shotgun (WGS) entry which is preliminary data.</text>
</comment>
<organism evidence="1 2">
    <name type="scientific">Aquimarina addita</name>
    <dbReference type="NCBI Taxonomy" id="870485"/>
    <lineage>
        <taxon>Bacteria</taxon>
        <taxon>Pseudomonadati</taxon>
        <taxon>Bacteroidota</taxon>
        <taxon>Flavobacteriia</taxon>
        <taxon>Flavobacteriales</taxon>
        <taxon>Flavobacteriaceae</taxon>
        <taxon>Aquimarina</taxon>
    </lineage>
</organism>